<dbReference type="Gene3D" id="3.30.420.10">
    <property type="entry name" value="Ribonuclease H-like superfamily/Ribonuclease H"/>
    <property type="match status" value="1"/>
</dbReference>
<keyword evidence="1" id="KW-0808">Transferase</keyword>
<gene>
    <name evidence="11" type="primary">Ervk18_0</name>
    <name evidence="11" type="ORF">CALNIC_R15415</name>
</gene>
<proteinExistence type="predicted"/>
<dbReference type="AlphaFoldDB" id="A0A7K6SKZ3"/>
<feature type="domain" description="RNase H type-1" evidence="10">
    <location>
        <begin position="1"/>
        <end position="96"/>
    </location>
</feature>
<evidence type="ECO:0000256" key="5">
    <source>
        <dbReference type="ARBA" id="ARBA00022759"/>
    </source>
</evidence>
<dbReference type="InterPro" id="IPR017856">
    <property type="entry name" value="Integrase-like_N"/>
</dbReference>
<keyword evidence="8" id="KW-0863">Zinc-finger</keyword>
<dbReference type="GO" id="GO:0004523">
    <property type="term" value="F:RNA-DNA hybrid ribonuclease activity"/>
    <property type="evidence" value="ECO:0007669"/>
    <property type="project" value="InterPro"/>
</dbReference>
<organism evidence="11 12">
    <name type="scientific">Caloenas nicobarica</name>
    <name type="common">Nicobar pigeon</name>
    <dbReference type="NCBI Taxonomy" id="187106"/>
    <lineage>
        <taxon>Eukaryota</taxon>
        <taxon>Metazoa</taxon>
        <taxon>Chordata</taxon>
        <taxon>Craniata</taxon>
        <taxon>Vertebrata</taxon>
        <taxon>Euteleostomi</taxon>
        <taxon>Archelosauria</taxon>
        <taxon>Archosauria</taxon>
        <taxon>Dinosauria</taxon>
        <taxon>Saurischia</taxon>
        <taxon>Theropoda</taxon>
        <taxon>Coelurosauria</taxon>
        <taxon>Aves</taxon>
        <taxon>Neognathae</taxon>
        <taxon>Neoaves</taxon>
        <taxon>Columbimorphae</taxon>
        <taxon>Columbiformes</taxon>
        <taxon>Columbidae</taxon>
        <taxon>Caloenas</taxon>
    </lineage>
</organism>
<dbReference type="Proteomes" id="UP000546235">
    <property type="component" value="Unassembled WGS sequence"/>
</dbReference>
<evidence type="ECO:0000313" key="11">
    <source>
        <dbReference type="EMBL" id="NWW98265.1"/>
    </source>
</evidence>
<keyword evidence="7" id="KW-0695">RNA-directed DNA polymerase</keyword>
<sequence>VELGTVLHALELFREEPLNLVCDSEYVVKVLQRIPSAFPEEISQQQLFELFVSLQTALQHCRHPLFVTHICSHITLPGPITEGNAVADSYTVATVCFQSARASHAFFHQNAAALKKMFYLTLEQAKDIGLSCLGCQGLITSSPSLGVNP</sequence>
<keyword evidence="4" id="KW-0479">Metal-binding</keyword>
<dbReference type="GO" id="GO:0008270">
    <property type="term" value="F:zinc ion binding"/>
    <property type="evidence" value="ECO:0007669"/>
    <property type="project" value="UniProtKB-KW"/>
</dbReference>
<evidence type="ECO:0000256" key="6">
    <source>
        <dbReference type="ARBA" id="ARBA00022801"/>
    </source>
</evidence>
<feature type="non-terminal residue" evidence="11">
    <location>
        <position position="149"/>
    </location>
</feature>
<accession>A0A7K6SKZ3</accession>
<dbReference type="InterPro" id="IPR002156">
    <property type="entry name" value="RNaseH_domain"/>
</dbReference>
<evidence type="ECO:0000313" key="12">
    <source>
        <dbReference type="Proteomes" id="UP000546235"/>
    </source>
</evidence>
<dbReference type="SUPFAM" id="SSF53098">
    <property type="entry name" value="Ribonuclease H-like"/>
    <property type="match status" value="1"/>
</dbReference>
<protein>
    <submittedName>
        <fullName evidence="11">POK18 protein</fullName>
    </submittedName>
</protein>
<dbReference type="PROSITE" id="PS50879">
    <property type="entry name" value="RNASE_H_1"/>
    <property type="match status" value="1"/>
</dbReference>
<dbReference type="PANTHER" id="PTHR41694">
    <property type="entry name" value="ENDOGENOUS RETROVIRUS GROUP K MEMBER POL PROTEIN"/>
    <property type="match status" value="1"/>
</dbReference>
<evidence type="ECO:0000256" key="3">
    <source>
        <dbReference type="ARBA" id="ARBA00022722"/>
    </source>
</evidence>
<dbReference type="PANTHER" id="PTHR41694:SF3">
    <property type="entry name" value="RNA-DIRECTED DNA POLYMERASE-RELATED"/>
    <property type="match status" value="1"/>
</dbReference>
<evidence type="ECO:0000256" key="4">
    <source>
        <dbReference type="ARBA" id="ARBA00022723"/>
    </source>
</evidence>
<evidence type="ECO:0000259" key="9">
    <source>
        <dbReference type="PROSITE" id="PS50876"/>
    </source>
</evidence>
<dbReference type="EMBL" id="VZSB01000416">
    <property type="protein sequence ID" value="NWW98265.1"/>
    <property type="molecule type" value="Genomic_DNA"/>
</dbReference>
<evidence type="ECO:0000256" key="7">
    <source>
        <dbReference type="ARBA" id="ARBA00022918"/>
    </source>
</evidence>
<dbReference type="Pfam" id="PF00075">
    <property type="entry name" value="RNase_H"/>
    <property type="match status" value="1"/>
</dbReference>
<dbReference type="Gene3D" id="1.10.10.200">
    <property type="match status" value="1"/>
</dbReference>
<dbReference type="PROSITE" id="PS50876">
    <property type="entry name" value="ZF_INTEGRASE"/>
    <property type="match status" value="1"/>
</dbReference>
<dbReference type="InterPro" id="IPR003308">
    <property type="entry name" value="Integrase_Zn-bd_dom_N"/>
</dbReference>
<keyword evidence="3" id="KW-0540">Nuclease</keyword>
<keyword evidence="2" id="KW-0548">Nucleotidyltransferase</keyword>
<dbReference type="Pfam" id="PF02022">
    <property type="entry name" value="Integrase_Zn"/>
    <property type="match status" value="1"/>
</dbReference>
<evidence type="ECO:0000256" key="8">
    <source>
        <dbReference type="PROSITE-ProRule" id="PRU00450"/>
    </source>
</evidence>
<dbReference type="GO" id="GO:0035613">
    <property type="term" value="F:RNA stem-loop binding"/>
    <property type="evidence" value="ECO:0007669"/>
    <property type="project" value="TreeGrafter"/>
</dbReference>
<name>A0A7K6SKZ3_CALNI</name>
<dbReference type="SUPFAM" id="SSF46919">
    <property type="entry name" value="N-terminal Zn binding domain of HIV integrase"/>
    <property type="match status" value="1"/>
</dbReference>
<evidence type="ECO:0000256" key="1">
    <source>
        <dbReference type="ARBA" id="ARBA00022679"/>
    </source>
</evidence>
<keyword evidence="5" id="KW-0255">Endonuclease</keyword>
<feature type="non-terminal residue" evidence="11">
    <location>
        <position position="1"/>
    </location>
</feature>
<comment type="caution">
    <text evidence="11">The sequence shown here is derived from an EMBL/GenBank/DDBJ whole genome shotgun (WGS) entry which is preliminary data.</text>
</comment>
<dbReference type="InterPro" id="IPR036397">
    <property type="entry name" value="RNaseH_sf"/>
</dbReference>
<dbReference type="GO" id="GO:0003964">
    <property type="term" value="F:RNA-directed DNA polymerase activity"/>
    <property type="evidence" value="ECO:0007669"/>
    <property type="project" value="UniProtKB-KW"/>
</dbReference>
<keyword evidence="6" id="KW-0378">Hydrolase</keyword>
<dbReference type="InterPro" id="IPR012337">
    <property type="entry name" value="RNaseH-like_sf"/>
</dbReference>
<evidence type="ECO:0000256" key="2">
    <source>
        <dbReference type="ARBA" id="ARBA00022695"/>
    </source>
</evidence>
<keyword evidence="12" id="KW-1185">Reference proteome</keyword>
<feature type="domain" description="Integrase-type" evidence="9">
    <location>
        <begin position="95"/>
        <end position="136"/>
    </location>
</feature>
<keyword evidence="8" id="KW-0862">Zinc</keyword>
<reference evidence="11 12" key="1">
    <citation type="submission" date="2019-09" db="EMBL/GenBank/DDBJ databases">
        <title>Bird 10,000 Genomes (B10K) Project - Family phase.</title>
        <authorList>
            <person name="Zhang G."/>
        </authorList>
    </citation>
    <scope>NUCLEOTIDE SEQUENCE [LARGE SCALE GENOMIC DNA]</scope>
    <source>
        <strain evidence="11">OUT-0007</strain>
        <tissue evidence="11">Blood</tissue>
    </source>
</reference>
<evidence type="ECO:0000259" key="10">
    <source>
        <dbReference type="PROSITE" id="PS50879"/>
    </source>
</evidence>